<dbReference type="PROSITE" id="PS51258">
    <property type="entry name" value="MHD1"/>
    <property type="match status" value="1"/>
</dbReference>
<keyword evidence="5" id="KW-1185">Reference proteome</keyword>
<feature type="domain" description="MHD2" evidence="3">
    <location>
        <begin position="1105"/>
        <end position="1215"/>
    </location>
</feature>
<dbReference type="InterPro" id="IPR008528">
    <property type="entry name" value="unc-13_homologue"/>
</dbReference>
<reference evidence="4" key="1">
    <citation type="journal article" date="2021" name="bioRxiv">
        <title>Whole Genome Assembly and Annotation of Northern Wild Rice, Zizania palustris L., Supports a Whole Genome Duplication in the Zizania Genus.</title>
        <authorList>
            <person name="Haas M."/>
            <person name="Kono T."/>
            <person name="Macchietto M."/>
            <person name="Millas R."/>
            <person name="McGilp L."/>
            <person name="Shao M."/>
            <person name="Duquette J."/>
            <person name="Hirsch C.N."/>
            <person name="Kimball J."/>
        </authorList>
    </citation>
    <scope>NUCLEOTIDE SEQUENCE</scope>
    <source>
        <tissue evidence="4">Fresh leaf tissue</tissue>
    </source>
</reference>
<proteinExistence type="predicted"/>
<dbReference type="OrthoDB" id="2015333at2759"/>
<dbReference type="InterPro" id="IPR014772">
    <property type="entry name" value="Munc13_dom-2"/>
</dbReference>
<dbReference type="Pfam" id="PF25761">
    <property type="entry name" value="TPR_PATROL1"/>
    <property type="match status" value="1"/>
</dbReference>
<feature type="region of interest" description="Disordered" evidence="1">
    <location>
        <begin position="1"/>
        <end position="22"/>
    </location>
</feature>
<feature type="region of interest" description="Disordered" evidence="1">
    <location>
        <begin position="76"/>
        <end position="110"/>
    </location>
</feature>
<dbReference type="Proteomes" id="UP000729402">
    <property type="component" value="Unassembled WGS sequence"/>
</dbReference>
<dbReference type="AlphaFoldDB" id="A0A8J5S092"/>
<dbReference type="PANTHER" id="PTHR31280:SF2">
    <property type="entry name" value="PROTEIN UNC-13 HOMOLOG"/>
    <property type="match status" value="1"/>
</dbReference>
<comment type="caution">
    <text evidence="4">The sequence shown here is derived from an EMBL/GenBank/DDBJ whole genome shotgun (WGS) entry which is preliminary data.</text>
</comment>
<accession>A0A8J5S092</accession>
<organism evidence="4 5">
    <name type="scientific">Zizania palustris</name>
    <name type="common">Northern wild rice</name>
    <dbReference type="NCBI Taxonomy" id="103762"/>
    <lineage>
        <taxon>Eukaryota</taxon>
        <taxon>Viridiplantae</taxon>
        <taxon>Streptophyta</taxon>
        <taxon>Embryophyta</taxon>
        <taxon>Tracheophyta</taxon>
        <taxon>Spermatophyta</taxon>
        <taxon>Magnoliopsida</taxon>
        <taxon>Liliopsida</taxon>
        <taxon>Poales</taxon>
        <taxon>Poaceae</taxon>
        <taxon>BOP clade</taxon>
        <taxon>Oryzoideae</taxon>
        <taxon>Oryzeae</taxon>
        <taxon>Zizaniinae</taxon>
        <taxon>Zizania</taxon>
    </lineage>
</organism>
<feature type="compositionally biased region" description="Polar residues" evidence="1">
    <location>
        <begin position="7"/>
        <end position="19"/>
    </location>
</feature>
<evidence type="ECO:0000256" key="1">
    <source>
        <dbReference type="SAM" id="MobiDB-lite"/>
    </source>
</evidence>
<evidence type="ECO:0008006" key="6">
    <source>
        <dbReference type="Google" id="ProtNLM"/>
    </source>
</evidence>
<feature type="compositionally biased region" description="Polar residues" evidence="1">
    <location>
        <begin position="401"/>
        <end position="410"/>
    </location>
</feature>
<dbReference type="InterPro" id="IPR014770">
    <property type="entry name" value="Munc13_1"/>
</dbReference>
<feature type="region of interest" description="Disordered" evidence="1">
    <location>
        <begin position="317"/>
        <end position="337"/>
    </location>
</feature>
<feature type="compositionally biased region" description="Basic residues" evidence="1">
    <location>
        <begin position="382"/>
        <end position="397"/>
    </location>
</feature>
<evidence type="ECO:0000259" key="2">
    <source>
        <dbReference type="PROSITE" id="PS51258"/>
    </source>
</evidence>
<evidence type="ECO:0000259" key="3">
    <source>
        <dbReference type="PROSITE" id="PS51259"/>
    </source>
</evidence>
<dbReference type="InterPro" id="IPR057984">
    <property type="entry name" value="PATROL1_C"/>
</dbReference>
<dbReference type="PANTHER" id="PTHR31280">
    <property type="entry name" value="PROTEIN UNC-13 HOMOLOG"/>
    <property type="match status" value="1"/>
</dbReference>
<gene>
    <name evidence="4" type="ORF">GUJ93_ZPchr0002g26451</name>
</gene>
<evidence type="ECO:0000313" key="5">
    <source>
        <dbReference type="Proteomes" id="UP000729402"/>
    </source>
</evidence>
<sequence>MGPRGHASTTDYSTGSTASAPHPAHLLASTHRHRPPPRWSVERSEARHCDSASARRCWPVGIGVDSQRDLPALRAQVGKVTRRSHLASGPGPDPRNHPESRSPLGRRRSRCGTGGWCEILRFLLAHARLVLGRAVWFELWAMRSQFTVVSPAHNMDEENVVELLQRYRRDRHVLLNYMLSGNLIKKVVMPPGAISLDDVDIDQVSVDYVLNCAKKGEPLDLGDAIRLFHDSLDYPFVNNTGTVEEFFLLTKPEHSGPAPIREPPPVPVTAPSPVVIPPPVVDPSPVAVHSPVSATNLSKAQSFDSPTGKELTIDDIEDFEDEDDELDSRRASRRLQSDASDVSLRLPLFETGITDDDLRETAYEILVAAAGASGGLIVPQKEKKKEKKNRLMRKLGRSKSESTQSQTQRQPGLVGLLETMRAQLEITEAMDIRTRQGLLNAMVGKVGKRMDNILIPLELLCCISRAEFSDMKAYLRWQKRQLNMLEEGLINHPVVGFGELGRKVNELRNLFRKIEESESLPPSAAEVQRTECLRSLREVATSLSERPSRGDLTGEVCHWADGYHLNVSLYEKMLGSVFDILDEGKLTEEVEEILELLKSTWRILGITETIHDTCYAWVLFRQFVFTGEQGILKVVIEHLRKIPLKEQRGPQERLHLKSLRSSVDAEDSYQDFTFFQSFLSPVQKWVDKKLNDYHLHFSEGPSMMSDIVTVAMLIRRILGEEDNKGMESPDREQIDRYITSSVKSAFVKMAHSVEVKADTAHEHVLASLAEETKKLLKKDTTVFSSILSKWHPQAAVVSASLLHKLYGNKLKPFLEHAEHLTEDVVSVFPAADALEQYIMSVMASVVGDDGLDSICRQKLAPYQIESKSGTLVLRWVNGQLERIETWVRRAAAQEAWDPISPQQRHGGSIVEVYRIIEETADQFFAFNVPMRTGELNSLCRGFAKAFQVYTQLVTEPIVDKEDLVPPVPVLTRYKKEHGIKAFVKKEIQEVRTVGERKASEVVQLTMPKLCVRLNSLYYGISHLGKLEDSISERWAKRKTDSINIRRSMSGNSKNAVSNQKNQFDGSRKEINAAIDRLCEFTGIKVIFWDLQQPFIDNLYKNNVSQARLDTIMEVLDLVLNQLCDVIVEQLRDRVVTGLLQASLDGLLRVILDGGPTRIFSPSDATLLEEDLETLKEFFISGGDGLPRGTVENLVSRVRPVINLIRQETRVLIDDLREVTQGAKSKFGSDSKTLLRVLCHRNDSEASHYVKKQFKIPSSAPAT</sequence>
<feature type="compositionally biased region" description="Acidic residues" evidence="1">
    <location>
        <begin position="317"/>
        <end position="326"/>
    </location>
</feature>
<dbReference type="EMBL" id="JAAALK010000287">
    <property type="protein sequence ID" value="KAG8057434.1"/>
    <property type="molecule type" value="Genomic_DNA"/>
</dbReference>
<evidence type="ECO:0000313" key="4">
    <source>
        <dbReference type="EMBL" id="KAG8057434.1"/>
    </source>
</evidence>
<dbReference type="PROSITE" id="PS51259">
    <property type="entry name" value="MHD2"/>
    <property type="match status" value="1"/>
</dbReference>
<feature type="domain" description="MHD1" evidence="2">
    <location>
        <begin position="825"/>
        <end position="967"/>
    </location>
</feature>
<feature type="region of interest" description="Disordered" evidence="1">
    <location>
        <begin position="379"/>
        <end position="410"/>
    </location>
</feature>
<reference evidence="4" key="2">
    <citation type="submission" date="2021-02" db="EMBL/GenBank/DDBJ databases">
        <authorList>
            <person name="Kimball J.A."/>
            <person name="Haas M.W."/>
            <person name="Macchietto M."/>
            <person name="Kono T."/>
            <person name="Duquette J."/>
            <person name="Shao M."/>
        </authorList>
    </citation>
    <scope>NUCLEOTIDE SEQUENCE</scope>
    <source>
        <tissue evidence="4">Fresh leaf tissue</tissue>
    </source>
</reference>
<protein>
    <recommendedName>
        <fullName evidence="6">MHD1 domain-containing protein</fullName>
    </recommendedName>
</protein>
<name>A0A8J5S092_ZIZPA</name>